<dbReference type="AlphaFoldDB" id="A0A7X6I9L1"/>
<accession>A0A7X6I9L1</accession>
<dbReference type="Proteomes" id="UP000534783">
    <property type="component" value="Unassembled WGS sequence"/>
</dbReference>
<comment type="caution">
    <text evidence="2">The sequence shown here is derived from an EMBL/GenBank/DDBJ whole genome shotgun (WGS) entry which is preliminary data.</text>
</comment>
<dbReference type="EMBL" id="VTOW01000001">
    <property type="protein sequence ID" value="NKE69791.1"/>
    <property type="molecule type" value="Genomic_DNA"/>
</dbReference>
<name>A0A7X6I9L1_9BACT</name>
<evidence type="ECO:0000313" key="3">
    <source>
        <dbReference type="Proteomes" id="UP000534783"/>
    </source>
</evidence>
<organism evidence="2 3">
    <name type="scientific">Candidatus Manganitrophus noduliformans</name>
    <dbReference type="NCBI Taxonomy" id="2606439"/>
    <lineage>
        <taxon>Bacteria</taxon>
        <taxon>Pseudomonadati</taxon>
        <taxon>Nitrospirota</taxon>
        <taxon>Nitrospiria</taxon>
        <taxon>Candidatus Troglogloeales</taxon>
        <taxon>Candidatus Manganitrophaceae</taxon>
        <taxon>Candidatus Manganitrophus</taxon>
    </lineage>
</organism>
<dbReference type="RefSeq" id="WP_168058075.1">
    <property type="nucleotide sequence ID" value="NZ_VTOW01000001.1"/>
</dbReference>
<dbReference type="Pfam" id="PF11127">
    <property type="entry name" value="YgaP-like_TM"/>
    <property type="match status" value="1"/>
</dbReference>
<reference evidence="2 3" key="1">
    <citation type="journal article" date="2020" name="Nature">
        <title>Bacterial chemolithoautotrophy via manganese oxidation.</title>
        <authorList>
            <person name="Yu H."/>
            <person name="Leadbetter J.R."/>
        </authorList>
    </citation>
    <scope>NUCLEOTIDE SEQUENCE [LARGE SCALE GENOMIC DNA]</scope>
    <source>
        <strain evidence="2 3">Mn-1</strain>
    </source>
</reference>
<proteinExistence type="predicted"/>
<feature type="domain" description="Inner membrane protein YgaP-like transmembrane" evidence="1">
    <location>
        <begin position="11"/>
        <end position="72"/>
    </location>
</feature>
<gene>
    <name evidence="2" type="ORF">MNODULE_03400</name>
</gene>
<keyword evidence="3" id="KW-1185">Reference proteome</keyword>
<evidence type="ECO:0000313" key="2">
    <source>
        <dbReference type="EMBL" id="NKE69791.1"/>
    </source>
</evidence>
<protein>
    <submittedName>
        <fullName evidence="2">DUF2892 domain-containing protein</fullName>
    </submittedName>
</protein>
<sequence>MKAYKGYKAYNVGGWDRGVRYSIGLLFPVLALVSGKSRWARTAMWVIGLDGLLTAFFRFSPLNHLLGVSTYPRWKRLLPFAR</sequence>
<dbReference type="InterPro" id="IPR021309">
    <property type="entry name" value="YgaP-like_TM"/>
</dbReference>
<evidence type="ECO:0000259" key="1">
    <source>
        <dbReference type="Pfam" id="PF11127"/>
    </source>
</evidence>